<dbReference type="EMBL" id="JARQWQ010000006">
    <property type="protein sequence ID" value="KAK2571492.1"/>
    <property type="molecule type" value="Genomic_DNA"/>
</dbReference>
<keyword evidence="2" id="KW-1185">Reference proteome</keyword>
<comment type="caution">
    <text evidence="1">The sequence shown here is derived from an EMBL/GenBank/DDBJ whole genome shotgun (WGS) entry which is preliminary data.</text>
</comment>
<dbReference type="Proteomes" id="UP001249851">
    <property type="component" value="Unassembled WGS sequence"/>
</dbReference>
<evidence type="ECO:0000313" key="2">
    <source>
        <dbReference type="Proteomes" id="UP001249851"/>
    </source>
</evidence>
<gene>
    <name evidence="1" type="ORF">P5673_004095</name>
</gene>
<accession>A0AAD9R1P2</accession>
<protein>
    <submittedName>
        <fullName evidence="1">Uncharacterized protein</fullName>
    </submittedName>
</protein>
<organism evidence="1 2">
    <name type="scientific">Acropora cervicornis</name>
    <name type="common">Staghorn coral</name>
    <dbReference type="NCBI Taxonomy" id="6130"/>
    <lineage>
        <taxon>Eukaryota</taxon>
        <taxon>Metazoa</taxon>
        <taxon>Cnidaria</taxon>
        <taxon>Anthozoa</taxon>
        <taxon>Hexacorallia</taxon>
        <taxon>Scleractinia</taxon>
        <taxon>Astrocoeniina</taxon>
        <taxon>Acroporidae</taxon>
        <taxon>Acropora</taxon>
    </lineage>
</organism>
<reference evidence="1" key="1">
    <citation type="journal article" date="2023" name="G3 (Bethesda)">
        <title>Whole genome assembly and annotation of the endangered Caribbean coral Acropora cervicornis.</title>
        <authorList>
            <person name="Selwyn J.D."/>
            <person name="Vollmer S.V."/>
        </authorList>
    </citation>
    <scope>NUCLEOTIDE SEQUENCE</scope>
    <source>
        <strain evidence="1">K2</strain>
    </source>
</reference>
<name>A0AAD9R1P2_ACRCE</name>
<proteinExistence type="predicted"/>
<evidence type="ECO:0000313" key="1">
    <source>
        <dbReference type="EMBL" id="KAK2571492.1"/>
    </source>
</evidence>
<dbReference type="AlphaFoldDB" id="A0AAD9R1P2"/>
<sequence length="66" mass="7661">MIQYHPKDKTIQRLNCSPENTTAHESLHKMQTTISEKPDNFQSKMTETQQEAALRKDFHLCSLKTA</sequence>
<reference evidence="1" key="2">
    <citation type="journal article" date="2023" name="Science">
        <title>Genomic signatures of disease resistance in endangered staghorn corals.</title>
        <authorList>
            <person name="Vollmer S.V."/>
            <person name="Selwyn J.D."/>
            <person name="Despard B.A."/>
            <person name="Roesel C.L."/>
        </authorList>
    </citation>
    <scope>NUCLEOTIDE SEQUENCE</scope>
    <source>
        <strain evidence="1">K2</strain>
    </source>
</reference>